<organism evidence="1 2">
    <name type="scientific">Candidatus Synechococcus spongiarum 142</name>
    <dbReference type="NCBI Taxonomy" id="1608213"/>
    <lineage>
        <taxon>Bacteria</taxon>
        <taxon>Bacillati</taxon>
        <taxon>Cyanobacteriota</taxon>
        <taxon>Cyanophyceae</taxon>
        <taxon>Synechococcales</taxon>
        <taxon>Synechococcaceae</taxon>
        <taxon>Synechococcus</taxon>
    </lineage>
</organism>
<reference evidence="1 2" key="1">
    <citation type="submission" date="2015-01" db="EMBL/GenBank/DDBJ databases">
        <title>Lifestyle Evolution in Cyanobacterial Symbionts of Sponges.</title>
        <authorList>
            <person name="Burgsdorf I."/>
            <person name="Slaby B.M."/>
            <person name="Handley K.M."/>
            <person name="Haber M."/>
            <person name="Blom J."/>
            <person name="Marshall C.W."/>
            <person name="Gilbert J.A."/>
            <person name="Hentschel U."/>
            <person name="Steindler L."/>
        </authorList>
    </citation>
    <scope>NUCLEOTIDE SEQUENCE [LARGE SCALE GENOMIC DNA]</scope>
    <source>
        <strain evidence="1">142</strain>
    </source>
</reference>
<evidence type="ECO:0008006" key="3">
    <source>
        <dbReference type="Google" id="ProtNLM"/>
    </source>
</evidence>
<evidence type="ECO:0000313" key="1">
    <source>
        <dbReference type="EMBL" id="KKZ15491.1"/>
    </source>
</evidence>
<accession>A0A6N3X5X6</accession>
<evidence type="ECO:0000313" key="2">
    <source>
        <dbReference type="Proteomes" id="UP000035054"/>
    </source>
</evidence>
<proteinExistence type="predicted"/>
<dbReference type="AlphaFoldDB" id="A0A6N3X5X6"/>
<comment type="caution">
    <text evidence="1">The sequence shown here is derived from an EMBL/GenBank/DDBJ whole genome shotgun (WGS) entry which is preliminary data.</text>
</comment>
<protein>
    <recommendedName>
        <fullName evidence="3">Transposase</fullName>
    </recommendedName>
</protein>
<gene>
    <name evidence="1" type="ORF">TH68_00005</name>
</gene>
<name>A0A6N3X5X6_9SYNE</name>
<dbReference type="EMBL" id="JXUO01000001">
    <property type="protein sequence ID" value="KKZ15491.1"/>
    <property type="molecule type" value="Genomic_DNA"/>
</dbReference>
<sequence>MGYHFTMRKSVVEVILMGQQAFSDGEKAVFRGAPSFLFSLFFNVLITQKSAYFLVQRLREAWSDMPFNMKGPVEVDVTYFGVKRQNIFLAKRQ</sequence>
<dbReference type="Proteomes" id="UP000035054">
    <property type="component" value="Unassembled WGS sequence"/>
</dbReference>